<dbReference type="Gene3D" id="1.25.40.10">
    <property type="entry name" value="Tetratricopeptide repeat domain"/>
    <property type="match status" value="1"/>
</dbReference>
<accession>A0A061FTL7</accession>
<evidence type="ECO:0000313" key="2">
    <source>
        <dbReference type="Proteomes" id="UP000026915"/>
    </source>
</evidence>
<dbReference type="InterPro" id="IPR011990">
    <property type="entry name" value="TPR-like_helical_dom_sf"/>
</dbReference>
<dbReference type="AlphaFoldDB" id="A0A061FTL7"/>
<dbReference type="Proteomes" id="UP000026915">
    <property type="component" value="Chromosome 3"/>
</dbReference>
<organism evidence="1 2">
    <name type="scientific">Theobroma cacao</name>
    <name type="common">Cacao</name>
    <name type="synonym">Cocoa</name>
    <dbReference type="NCBI Taxonomy" id="3641"/>
    <lineage>
        <taxon>Eukaryota</taxon>
        <taxon>Viridiplantae</taxon>
        <taxon>Streptophyta</taxon>
        <taxon>Embryophyta</taxon>
        <taxon>Tracheophyta</taxon>
        <taxon>Spermatophyta</taxon>
        <taxon>Magnoliopsida</taxon>
        <taxon>eudicotyledons</taxon>
        <taxon>Gunneridae</taxon>
        <taxon>Pentapetalae</taxon>
        <taxon>rosids</taxon>
        <taxon>malvids</taxon>
        <taxon>Malvales</taxon>
        <taxon>Malvaceae</taxon>
        <taxon>Byttnerioideae</taxon>
        <taxon>Theobroma</taxon>
    </lineage>
</organism>
<dbReference type="GO" id="GO:0009451">
    <property type="term" value="P:RNA modification"/>
    <property type="evidence" value="ECO:0007669"/>
    <property type="project" value="InterPro"/>
</dbReference>
<dbReference type="GO" id="GO:0003723">
    <property type="term" value="F:RNA binding"/>
    <property type="evidence" value="ECO:0007669"/>
    <property type="project" value="InterPro"/>
</dbReference>
<dbReference type="EMBL" id="CM001881">
    <property type="protein sequence ID" value="EOY20536.1"/>
    <property type="molecule type" value="Genomic_DNA"/>
</dbReference>
<dbReference type="PANTHER" id="PTHR47926">
    <property type="entry name" value="PENTATRICOPEPTIDE REPEAT-CONTAINING PROTEIN"/>
    <property type="match status" value="1"/>
</dbReference>
<dbReference type="Gramene" id="EOY20536">
    <property type="protein sequence ID" value="EOY20536"/>
    <property type="gene ID" value="TCM_011934"/>
</dbReference>
<dbReference type="eggNOG" id="KOG4197">
    <property type="taxonomic scope" value="Eukaryota"/>
</dbReference>
<evidence type="ECO:0000313" key="1">
    <source>
        <dbReference type="EMBL" id="EOY20536.1"/>
    </source>
</evidence>
<gene>
    <name evidence="1" type="ORF">TCM_011934</name>
</gene>
<dbReference type="PANTHER" id="PTHR47926:SF533">
    <property type="entry name" value="DYW DOMAIN-CONTAINING PROTEIN"/>
    <property type="match status" value="1"/>
</dbReference>
<name>A0A061FTL7_THECC</name>
<dbReference type="STRING" id="3641.A0A061FTL7"/>
<dbReference type="HOGENOM" id="CLU_002706_21_3_1"/>
<sequence length="105" mass="11771">MMACNVRDGSSLDALILLIKMLQMKKATNYVTFMSALATCSNTEFVDEEKIVHALVILIGLHENLVVRNAPVTMYAKSGLMIDARKVFQMLPKRNEVTWNALIGR</sequence>
<keyword evidence="2" id="KW-1185">Reference proteome</keyword>
<dbReference type="InParanoid" id="A0A061FTL7"/>
<reference evidence="1 2" key="1">
    <citation type="journal article" date="2013" name="Genome Biol.">
        <title>The genome sequence of the most widely cultivated cacao type and its use to identify candidate genes regulating pod color.</title>
        <authorList>
            <person name="Motamayor J.C."/>
            <person name="Mockaitis K."/>
            <person name="Schmutz J."/>
            <person name="Haiminen N."/>
            <person name="Iii D.L."/>
            <person name="Cornejo O."/>
            <person name="Findley S.D."/>
            <person name="Zheng P."/>
            <person name="Utro F."/>
            <person name="Royaert S."/>
            <person name="Saski C."/>
            <person name="Jenkins J."/>
            <person name="Podicheti R."/>
            <person name="Zhao M."/>
            <person name="Scheffler B.E."/>
            <person name="Stack J.C."/>
            <person name="Feltus F.A."/>
            <person name="Mustiga G.M."/>
            <person name="Amores F."/>
            <person name="Phillips W."/>
            <person name="Marelli J.P."/>
            <person name="May G.D."/>
            <person name="Shapiro H."/>
            <person name="Ma J."/>
            <person name="Bustamante C.D."/>
            <person name="Schnell R.J."/>
            <person name="Main D."/>
            <person name="Gilbert D."/>
            <person name="Parida L."/>
            <person name="Kuhn D.N."/>
        </authorList>
    </citation>
    <scope>NUCLEOTIDE SEQUENCE [LARGE SCALE GENOMIC DNA]</scope>
    <source>
        <strain evidence="2">cv. Matina 1-6</strain>
    </source>
</reference>
<dbReference type="InterPro" id="IPR046960">
    <property type="entry name" value="PPR_At4g14850-like_plant"/>
</dbReference>
<proteinExistence type="predicted"/>
<protein>
    <submittedName>
        <fullName evidence="1">Tetratricopeptide repeat (TPR)-like superfamily protein, putative</fullName>
    </submittedName>
</protein>